<organism evidence="2">
    <name type="scientific">marine sediment metagenome</name>
    <dbReference type="NCBI Taxonomy" id="412755"/>
    <lineage>
        <taxon>unclassified sequences</taxon>
        <taxon>metagenomes</taxon>
        <taxon>ecological metagenomes</taxon>
    </lineage>
</organism>
<protein>
    <submittedName>
        <fullName evidence="2">Uncharacterized protein</fullName>
    </submittedName>
</protein>
<proteinExistence type="predicted"/>
<evidence type="ECO:0000256" key="1">
    <source>
        <dbReference type="SAM" id="MobiDB-lite"/>
    </source>
</evidence>
<name>A0A0F9NQH6_9ZZZZ</name>
<gene>
    <name evidence="2" type="ORF">LCGC14_1308420</name>
</gene>
<reference evidence="2" key="1">
    <citation type="journal article" date="2015" name="Nature">
        <title>Complex archaea that bridge the gap between prokaryotes and eukaryotes.</title>
        <authorList>
            <person name="Spang A."/>
            <person name="Saw J.H."/>
            <person name="Jorgensen S.L."/>
            <person name="Zaremba-Niedzwiedzka K."/>
            <person name="Martijn J."/>
            <person name="Lind A.E."/>
            <person name="van Eijk R."/>
            <person name="Schleper C."/>
            <person name="Guy L."/>
            <person name="Ettema T.J."/>
        </authorList>
    </citation>
    <scope>NUCLEOTIDE SEQUENCE</scope>
</reference>
<sequence>MKTEEEKKKYYKEYYQKNKEKESLRKKEYNSRPEIKKRRQENYQKNKKHILEQNKQYQIEWIKKPENKERLKETQRKWMEKPEIRKKYNLNKRQSHKKRYDYNKQYRLKRLIRYRIWVALKNYSEKSKMASSKKYGINFTKIIEHLKPFPKNMENYHIDHIIPLSIWNLNDPEHIRKAFLPENHQWLTTNQNLYKSNRLVAPCFKNTIK</sequence>
<comment type="caution">
    <text evidence="2">The sequence shown here is derived from an EMBL/GenBank/DDBJ whole genome shotgun (WGS) entry which is preliminary data.</text>
</comment>
<feature type="region of interest" description="Disordered" evidence="1">
    <location>
        <begin position="19"/>
        <end position="49"/>
    </location>
</feature>
<evidence type="ECO:0000313" key="2">
    <source>
        <dbReference type="EMBL" id="KKM83527.1"/>
    </source>
</evidence>
<accession>A0A0F9NQH6</accession>
<dbReference type="AlphaFoldDB" id="A0A0F9NQH6"/>
<dbReference type="EMBL" id="LAZR01007700">
    <property type="protein sequence ID" value="KKM83527.1"/>
    <property type="molecule type" value="Genomic_DNA"/>
</dbReference>